<organism evidence="4 5">
    <name type="scientific">Pontiella desulfatans</name>
    <dbReference type="NCBI Taxonomy" id="2750659"/>
    <lineage>
        <taxon>Bacteria</taxon>
        <taxon>Pseudomonadati</taxon>
        <taxon>Kiritimatiellota</taxon>
        <taxon>Kiritimatiellia</taxon>
        <taxon>Kiritimatiellales</taxon>
        <taxon>Pontiellaceae</taxon>
        <taxon>Pontiella</taxon>
    </lineage>
</organism>
<feature type="binding site" evidence="2">
    <location>
        <position position="94"/>
    </location>
    <ligand>
        <name>substrate</name>
    </ligand>
</feature>
<evidence type="ECO:0000313" key="5">
    <source>
        <dbReference type="Proteomes" id="UP000366872"/>
    </source>
</evidence>
<dbReference type="GO" id="GO:0052689">
    <property type="term" value="F:carboxylic ester hydrolase activity"/>
    <property type="evidence" value="ECO:0007669"/>
    <property type="project" value="TreeGrafter"/>
</dbReference>
<dbReference type="SUPFAM" id="SSF53474">
    <property type="entry name" value="alpha/beta-Hydrolases"/>
    <property type="match status" value="1"/>
</dbReference>
<evidence type="ECO:0000256" key="2">
    <source>
        <dbReference type="PIRSR" id="PIRSR639069-2"/>
    </source>
</evidence>
<protein>
    <submittedName>
        <fullName evidence="4">Cephalosporin-C deacetylase</fullName>
    </submittedName>
</protein>
<dbReference type="AlphaFoldDB" id="A0A6C2U464"/>
<evidence type="ECO:0000256" key="1">
    <source>
        <dbReference type="PIRSR" id="PIRSR639069-1"/>
    </source>
</evidence>
<dbReference type="Gene3D" id="3.40.50.1820">
    <property type="entry name" value="alpha/beta hydrolase"/>
    <property type="match status" value="1"/>
</dbReference>
<evidence type="ECO:0000313" key="4">
    <source>
        <dbReference type="EMBL" id="VGO14186.1"/>
    </source>
</evidence>
<dbReference type="InterPro" id="IPR008391">
    <property type="entry name" value="AXE1_dom"/>
</dbReference>
<dbReference type="EMBL" id="CAAHFG010000001">
    <property type="protein sequence ID" value="VGO14186.1"/>
    <property type="molecule type" value="Genomic_DNA"/>
</dbReference>
<name>A0A6C2U464_PONDE</name>
<dbReference type="GO" id="GO:0005976">
    <property type="term" value="P:polysaccharide metabolic process"/>
    <property type="evidence" value="ECO:0007669"/>
    <property type="project" value="TreeGrafter"/>
</dbReference>
<sequence length="322" mass="35685">MPSTFDMPLEELSRYRGTNPRPDDFDAYWDAAVAEMNAVDPRIEIIPDEEFQTPFATCSHLWFTGAGGARIHAKLLQPKPVAVPHPAVLMFHGYTGDCGGWLEKLGYAAAGFTVAALDCRGQGGCSEDVGGVRGNTHRGHIIRGLGDAPEKMLYRSIFLDTAQLAKIVMAMDDVDENRVGAMGGSQGGALALACAALEPRVARCAPVHPFLCDYKRVYDLDLAKDAYAELEEYFRKFDPQHRREDEIFRQLGYIDVQHLAPRIKAEVLLATTLRDTVCPPSTQFAAYNKIASTKSLEVYPDFAHEPPPGFAERTYQFMMEMC</sequence>
<feature type="domain" description="Acetyl xylan esterase" evidence="3">
    <location>
        <begin position="4"/>
        <end position="319"/>
    </location>
</feature>
<feature type="active site" description="Charge relay system" evidence="1">
    <location>
        <position position="275"/>
    </location>
</feature>
<evidence type="ECO:0000259" key="3">
    <source>
        <dbReference type="Pfam" id="PF05448"/>
    </source>
</evidence>
<feature type="active site" description="Charge relay system" evidence="1">
    <location>
        <position position="304"/>
    </location>
</feature>
<accession>A0A6C2U464</accession>
<dbReference type="InterPro" id="IPR029058">
    <property type="entry name" value="AB_hydrolase_fold"/>
</dbReference>
<dbReference type="RefSeq" id="WP_136079687.1">
    <property type="nucleotide sequence ID" value="NZ_CAAHFG010000001.1"/>
</dbReference>
<feature type="active site" description="Nucleophile" evidence="1">
    <location>
        <position position="185"/>
    </location>
</feature>
<gene>
    <name evidence="4" type="primary">axeA</name>
    <name evidence="4" type="ORF">PDESU_02745</name>
</gene>
<dbReference type="InterPro" id="IPR039069">
    <property type="entry name" value="CE7"/>
</dbReference>
<dbReference type="Proteomes" id="UP000366872">
    <property type="component" value="Unassembled WGS sequence"/>
</dbReference>
<dbReference type="Pfam" id="PF05448">
    <property type="entry name" value="AXE1"/>
    <property type="match status" value="1"/>
</dbReference>
<proteinExistence type="predicted"/>
<dbReference type="PANTHER" id="PTHR40111:SF1">
    <property type="entry name" value="CEPHALOSPORIN-C DEACETYLASE"/>
    <property type="match status" value="1"/>
</dbReference>
<reference evidence="4 5" key="1">
    <citation type="submission" date="2019-04" db="EMBL/GenBank/DDBJ databases">
        <authorList>
            <person name="Van Vliet M D."/>
        </authorList>
    </citation>
    <scope>NUCLEOTIDE SEQUENCE [LARGE SCALE GENOMIC DNA]</scope>
    <source>
        <strain evidence="4 5">F1</strain>
    </source>
</reference>
<keyword evidence="5" id="KW-1185">Reference proteome</keyword>
<dbReference type="PANTHER" id="PTHR40111">
    <property type="entry name" value="CEPHALOSPORIN-C DEACETYLASE"/>
    <property type="match status" value="1"/>
</dbReference>